<feature type="transmembrane region" description="Helical" evidence="2">
    <location>
        <begin position="68"/>
        <end position="95"/>
    </location>
</feature>
<protein>
    <submittedName>
        <fullName evidence="4">Uncharacterized protein LOC106156718</fullName>
    </submittedName>
</protein>
<accession>A0A1S3HPU5</accession>
<feature type="compositionally biased region" description="Basic and acidic residues" evidence="1">
    <location>
        <begin position="171"/>
        <end position="183"/>
    </location>
</feature>
<dbReference type="KEGG" id="lak:106156718"/>
<feature type="transmembrane region" description="Helical" evidence="2">
    <location>
        <begin position="107"/>
        <end position="130"/>
    </location>
</feature>
<keyword evidence="2" id="KW-1133">Transmembrane helix</keyword>
<dbReference type="GeneID" id="106156718"/>
<dbReference type="Gene3D" id="1.20.140.150">
    <property type="match status" value="1"/>
</dbReference>
<reference evidence="4" key="1">
    <citation type="submission" date="2025-08" db="UniProtKB">
        <authorList>
            <consortium name="RefSeq"/>
        </authorList>
    </citation>
    <scope>IDENTIFICATION</scope>
    <source>
        <tissue evidence="4">Gonads</tissue>
    </source>
</reference>
<feature type="region of interest" description="Disordered" evidence="1">
    <location>
        <begin position="164"/>
        <end position="183"/>
    </location>
</feature>
<dbReference type="AlphaFoldDB" id="A0A1S3HPU5"/>
<keyword evidence="2" id="KW-0812">Transmembrane</keyword>
<organism evidence="3 4">
    <name type="scientific">Lingula anatina</name>
    <name type="common">Brachiopod</name>
    <name type="synonym">Lingula unguis</name>
    <dbReference type="NCBI Taxonomy" id="7574"/>
    <lineage>
        <taxon>Eukaryota</taxon>
        <taxon>Metazoa</taxon>
        <taxon>Spiralia</taxon>
        <taxon>Lophotrochozoa</taxon>
        <taxon>Brachiopoda</taxon>
        <taxon>Linguliformea</taxon>
        <taxon>Lingulata</taxon>
        <taxon>Lingulida</taxon>
        <taxon>Linguloidea</taxon>
        <taxon>Lingulidae</taxon>
        <taxon>Lingula</taxon>
    </lineage>
</organism>
<dbReference type="Proteomes" id="UP000085678">
    <property type="component" value="Unplaced"/>
</dbReference>
<keyword evidence="2" id="KW-0472">Membrane</keyword>
<proteinExistence type="predicted"/>
<gene>
    <name evidence="4" type="primary">LOC106156718</name>
</gene>
<name>A0A1S3HPU5_LINAN</name>
<dbReference type="InParanoid" id="A0A1S3HPU5"/>
<evidence type="ECO:0000256" key="1">
    <source>
        <dbReference type="SAM" id="MobiDB-lite"/>
    </source>
</evidence>
<dbReference type="RefSeq" id="XP_013387566.1">
    <property type="nucleotide sequence ID" value="XM_013532112.2"/>
</dbReference>
<feature type="transmembrane region" description="Helical" evidence="2">
    <location>
        <begin position="12"/>
        <end position="30"/>
    </location>
</feature>
<evidence type="ECO:0000256" key="2">
    <source>
        <dbReference type="SAM" id="Phobius"/>
    </source>
</evidence>
<feature type="transmembrane region" description="Helical" evidence="2">
    <location>
        <begin position="136"/>
        <end position="160"/>
    </location>
</feature>
<sequence length="183" mass="19740">MGLLASSRLAKAGLGLLFLGMGLHLIGFATPEWGTSGINYRRSYYASLTEGLWMRCSLKGCNYRAVPAGFVIVTAVCESLALLTVLAGFLVQCVYTCSDSKKTKCMTITILVLSIIAGLWMLIGNIIWVASLENLYVGYSWTLSFIGGLCCIGAATCAALEGRQVPTKSPPRPDERVEREDTV</sequence>
<evidence type="ECO:0000313" key="4">
    <source>
        <dbReference type="RefSeq" id="XP_013387566.1"/>
    </source>
</evidence>
<keyword evidence="3" id="KW-1185">Reference proteome</keyword>
<evidence type="ECO:0000313" key="3">
    <source>
        <dbReference type="Proteomes" id="UP000085678"/>
    </source>
</evidence>